<evidence type="ECO:0000256" key="4">
    <source>
        <dbReference type="SAM" id="MobiDB-lite"/>
    </source>
</evidence>
<dbReference type="GO" id="GO:0005634">
    <property type="term" value="C:nucleus"/>
    <property type="evidence" value="ECO:0000318"/>
    <property type="project" value="GO_Central"/>
</dbReference>
<dbReference type="Gramene" id="EER92677">
    <property type="protein sequence ID" value="EER92677"/>
    <property type="gene ID" value="SORBI_3001G464800"/>
</dbReference>
<dbReference type="EMBL" id="CM000760">
    <property type="protein sequence ID" value="EER92677.1"/>
    <property type="molecule type" value="Genomic_DNA"/>
</dbReference>
<evidence type="ECO:0000256" key="1">
    <source>
        <dbReference type="ARBA" id="ARBA00022618"/>
    </source>
</evidence>
<dbReference type="Gene3D" id="1.10.472.10">
    <property type="entry name" value="Cyclin-like"/>
    <property type="match status" value="2"/>
</dbReference>
<dbReference type="Pfam" id="PF00134">
    <property type="entry name" value="Cyclin_N"/>
    <property type="match status" value="1"/>
</dbReference>
<evidence type="ECO:0000259" key="5">
    <source>
        <dbReference type="SMART" id="SM00385"/>
    </source>
</evidence>
<sequence length="355" mass="37953">MGDAAAAAASTSAPDTPTSILICREDGGGFLADADDDGDGADLVVARDERLLVVDQDEEYVALLLSEESASGSGGAPAEEIEEWMKAARSGCVRWIIKTTATFRCGGKTAYVAVTYLDRFLAQRRVNRRQEWALQLLAVACLSLAIKMEEQHAPRLSEFRVDAYEFDSASILRMELFVLSTLEWRMNAVTPFSYISCFAARFREDERRAILLRAVECVFAAIKATSSVEYQPSTMAVASILVARGRNLDALKAILGSSCPHIDTEHVYSCYSAMVQDDDKSPTRSTSTGVASSGVSVAAHAGSGSGSPSPGASVSVGANNAAGTATPDNHSNKRRREGVAKNARIQMGARFDSSD</sequence>
<dbReference type="HOGENOM" id="CLU_048040_4_1_1"/>
<dbReference type="Proteomes" id="UP000000768">
    <property type="component" value="Chromosome 1"/>
</dbReference>
<reference evidence="7" key="2">
    <citation type="journal article" date="2018" name="Plant J.">
        <title>The Sorghum bicolor reference genome: improved assembly, gene annotations, a transcriptome atlas, and signatures of genome organization.</title>
        <authorList>
            <person name="McCormick R.F."/>
            <person name="Truong S.K."/>
            <person name="Sreedasyam A."/>
            <person name="Jenkins J."/>
            <person name="Shu S."/>
            <person name="Sims D."/>
            <person name="Kennedy M."/>
            <person name="Amirebrahimi M."/>
            <person name="Weers B.D."/>
            <person name="McKinley B."/>
            <person name="Mattison A."/>
            <person name="Morishige D.T."/>
            <person name="Grimwood J."/>
            <person name="Schmutz J."/>
            <person name="Mullet J.E."/>
        </authorList>
    </citation>
    <scope>NUCLEOTIDE SEQUENCE [LARGE SCALE GENOMIC DNA]</scope>
    <source>
        <strain evidence="7">cv. BTx623</strain>
    </source>
</reference>
<dbReference type="InParanoid" id="C5WTS4"/>
<keyword evidence="2" id="KW-0131">Cell cycle</keyword>
<dbReference type="GO" id="GO:0000307">
    <property type="term" value="C:cyclin-dependent protein kinase holoenzyme complex"/>
    <property type="evidence" value="ECO:0000318"/>
    <property type="project" value="GO_Central"/>
</dbReference>
<dbReference type="STRING" id="4558.C5WTS4"/>
<evidence type="ECO:0000313" key="7">
    <source>
        <dbReference type="Proteomes" id="UP000000768"/>
    </source>
</evidence>
<reference evidence="6 7" key="1">
    <citation type="journal article" date="2009" name="Nature">
        <title>The Sorghum bicolor genome and the diversification of grasses.</title>
        <authorList>
            <person name="Paterson A.H."/>
            <person name="Bowers J.E."/>
            <person name="Bruggmann R."/>
            <person name="Dubchak I."/>
            <person name="Grimwood J."/>
            <person name="Gundlach H."/>
            <person name="Haberer G."/>
            <person name="Hellsten U."/>
            <person name="Mitros T."/>
            <person name="Poliakov A."/>
            <person name="Schmutz J."/>
            <person name="Spannagl M."/>
            <person name="Tang H."/>
            <person name="Wang X."/>
            <person name="Wicker T."/>
            <person name="Bharti A.K."/>
            <person name="Chapman J."/>
            <person name="Feltus F.A."/>
            <person name="Gowik U."/>
            <person name="Grigoriev I.V."/>
            <person name="Lyons E."/>
            <person name="Maher C.A."/>
            <person name="Martis M."/>
            <person name="Narechania A."/>
            <person name="Otillar R.P."/>
            <person name="Penning B.W."/>
            <person name="Salamov A.A."/>
            <person name="Wang Y."/>
            <person name="Zhang L."/>
            <person name="Carpita N.C."/>
            <person name="Freeling M."/>
            <person name="Gingle A.R."/>
            <person name="Hash C.T."/>
            <person name="Keller B."/>
            <person name="Klein P."/>
            <person name="Kresovich S."/>
            <person name="McCann M.C."/>
            <person name="Ming R."/>
            <person name="Peterson D.G."/>
            <person name="Mehboob-ur-Rahman"/>
            <person name="Ware D."/>
            <person name="Westhoff P."/>
            <person name="Mayer K.F."/>
            <person name="Messing J."/>
            <person name="Rokhsar D.S."/>
        </authorList>
    </citation>
    <scope>NUCLEOTIDE SEQUENCE [LARGE SCALE GENOMIC DNA]</scope>
    <source>
        <strain evidence="7">cv. BTx623</strain>
    </source>
</reference>
<accession>C5WTS4</accession>
<protein>
    <recommendedName>
        <fullName evidence="5">Cyclin-like domain-containing protein</fullName>
    </recommendedName>
</protein>
<keyword evidence="1" id="KW-0132">Cell division</keyword>
<dbReference type="InterPro" id="IPR013763">
    <property type="entry name" value="Cyclin-like_dom"/>
</dbReference>
<comment type="similarity">
    <text evidence="3">Belongs to the cyclin family.</text>
</comment>
<evidence type="ECO:0000256" key="3">
    <source>
        <dbReference type="RuleBase" id="RU000383"/>
    </source>
</evidence>
<dbReference type="FunCoup" id="C5WTS4">
    <property type="interactions" value="178"/>
</dbReference>
<dbReference type="InterPro" id="IPR039361">
    <property type="entry name" value="Cyclin"/>
</dbReference>
<feature type="domain" description="Cyclin-like" evidence="5">
    <location>
        <begin position="94"/>
        <end position="180"/>
    </location>
</feature>
<dbReference type="PANTHER" id="PTHR10177">
    <property type="entry name" value="CYCLINS"/>
    <property type="match status" value="1"/>
</dbReference>
<evidence type="ECO:0000256" key="2">
    <source>
        <dbReference type="ARBA" id="ARBA00023306"/>
    </source>
</evidence>
<dbReference type="AlphaFoldDB" id="C5WTS4"/>
<gene>
    <name evidence="6" type="ORF">SORBI_3001G464800</name>
</gene>
<dbReference type="SMART" id="SM00385">
    <property type="entry name" value="CYCLIN"/>
    <property type="match status" value="1"/>
</dbReference>
<dbReference type="InterPro" id="IPR006671">
    <property type="entry name" value="Cyclin_N"/>
</dbReference>
<dbReference type="SUPFAM" id="SSF47954">
    <property type="entry name" value="Cyclin-like"/>
    <property type="match status" value="1"/>
</dbReference>
<dbReference type="InterPro" id="IPR036915">
    <property type="entry name" value="Cyclin-like_sf"/>
</dbReference>
<dbReference type="FunFam" id="1.10.472.10:FF:000057">
    <property type="entry name" value="Cyclin N-terminal domain containing 2"/>
    <property type="match status" value="1"/>
</dbReference>
<dbReference type="GO" id="GO:0005737">
    <property type="term" value="C:cytoplasm"/>
    <property type="evidence" value="ECO:0000318"/>
    <property type="project" value="GO_Central"/>
</dbReference>
<name>C5WTS4_SORBI</name>
<dbReference type="GO" id="GO:0016538">
    <property type="term" value="F:cyclin-dependent protein serine/threonine kinase regulator activity"/>
    <property type="evidence" value="ECO:0000318"/>
    <property type="project" value="GO_Central"/>
</dbReference>
<keyword evidence="7" id="KW-1185">Reference proteome</keyword>
<keyword evidence="3" id="KW-0195">Cyclin</keyword>
<dbReference type="ExpressionAtlas" id="C5WTS4">
    <property type="expression patterns" value="baseline and differential"/>
</dbReference>
<evidence type="ECO:0000313" key="6">
    <source>
        <dbReference type="EMBL" id="EER92677.1"/>
    </source>
</evidence>
<organism evidence="6 7">
    <name type="scientific">Sorghum bicolor</name>
    <name type="common">Sorghum</name>
    <name type="synonym">Sorghum vulgare</name>
    <dbReference type="NCBI Taxonomy" id="4558"/>
    <lineage>
        <taxon>Eukaryota</taxon>
        <taxon>Viridiplantae</taxon>
        <taxon>Streptophyta</taxon>
        <taxon>Embryophyta</taxon>
        <taxon>Tracheophyta</taxon>
        <taxon>Spermatophyta</taxon>
        <taxon>Magnoliopsida</taxon>
        <taxon>Liliopsida</taxon>
        <taxon>Poales</taxon>
        <taxon>Poaceae</taxon>
        <taxon>PACMAD clade</taxon>
        <taxon>Panicoideae</taxon>
        <taxon>Andropogonodae</taxon>
        <taxon>Andropogoneae</taxon>
        <taxon>Sorghinae</taxon>
        <taxon>Sorghum</taxon>
    </lineage>
</organism>
<feature type="region of interest" description="Disordered" evidence="4">
    <location>
        <begin position="297"/>
        <end position="355"/>
    </location>
</feature>
<dbReference type="eggNOG" id="KOG0656">
    <property type="taxonomic scope" value="Eukaryota"/>
</dbReference>
<proteinExistence type="inferred from homology"/>
<dbReference type="GO" id="GO:0051301">
    <property type="term" value="P:cell division"/>
    <property type="evidence" value="ECO:0007669"/>
    <property type="project" value="UniProtKB-KW"/>
</dbReference>
<dbReference type="CDD" id="cd20544">
    <property type="entry name" value="CYCLIN_AtCycD-like_rpt2"/>
    <property type="match status" value="1"/>
</dbReference>
<feature type="compositionally biased region" description="Low complexity" evidence="4">
    <location>
        <begin position="297"/>
        <end position="318"/>
    </location>
</feature>
<dbReference type="GO" id="GO:0000082">
    <property type="term" value="P:G1/S transition of mitotic cell cycle"/>
    <property type="evidence" value="ECO:0000318"/>
    <property type="project" value="GO_Central"/>
</dbReference>